<name>A0A8S5SJD6_9CAUD</name>
<protein>
    <submittedName>
        <fullName evidence="1">Metallo-peptidase family M12B Reprolysin-like</fullName>
    </submittedName>
</protein>
<reference evidence="1" key="1">
    <citation type="journal article" date="2021" name="Proc. Natl. Acad. Sci. U.S.A.">
        <title>A Catalog of Tens of Thousands of Viruses from Human Metagenomes Reveals Hidden Associations with Chronic Diseases.</title>
        <authorList>
            <person name="Tisza M.J."/>
            <person name="Buck C.B."/>
        </authorList>
    </citation>
    <scope>NUCLEOTIDE SEQUENCE</scope>
    <source>
        <strain evidence="1">Ct04y17</strain>
    </source>
</reference>
<organism evidence="1">
    <name type="scientific">Myoviridae sp. ct04y17</name>
    <dbReference type="NCBI Taxonomy" id="2827652"/>
    <lineage>
        <taxon>Viruses</taxon>
        <taxon>Duplodnaviria</taxon>
        <taxon>Heunggongvirae</taxon>
        <taxon>Uroviricota</taxon>
        <taxon>Caudoviricetes</taxon>
    </lineage>
</organism>
<accession>A0A8S5SJD6</accession>
<evidence type="ECO:0000313" key="1">
    <source>
        <dbReference type="EMBL" id="DAF50775.1"/>
    </source>
</evidence>
<dbReference type="EMBL" id="BK032600">
    <property type="protein sequence ID" value="DAF50775.1"/>
    <property type="molecule type" value="Genomic_DNA"/>
</dbReference>
<sequence length="134" mass="15483">MITKYDPKIYPLKLYVAVGDDQWGKIYRKFTQHNHDPIDIYKDEIKGCDGMTILVREKSTNNLGVLIWLSNDGIGVKTIAHESAHFVCNVFDYCDIAMGYQNGQDEHFAYLLGWCVECVMDSVTKYLKNNNYED</sequence>
<proteinExistence type="predicted"/>